<evidence type="ECO:0000313" key="15">
    <source>
        <dbReference type="EMBL" id="AVP98188.1"/>
    </source>
</evidence>
<dbReference type="PANTHER" id="PTHR43806">
    <property type="entry name" value="PEPTIDASE S8"/>
    <property type="match status" value="1"/>
</dbReference>
<organism evidence="15 16">
    <name type="scientific">Ahniella affigens</name>
    <dbReference type="NCBI Taxonomy" id="2021234"/>
    <lineage>
        <taxon>Bacteria</taxon>
        <taxon>Pseudomonadati</taxon>
        <taxon>Pseudomonadota</taxon>
        <taxon>Gammaproteobacteria</taxon>
        <taxon>Lysobacterales</taxon>
        <taxon>Rhodanobacteraceae</taxon>
        <taxon>Ahniella</taxon>
    </lineage>
</organism>
<gene>
    <name evidence="15" type="ORF">C7S18_13740</name>
</gene>
<dbReference type="InterPro" id="IPR003137">
    <property type="entry name" value="PA_domain"/>
</dbReference>
<reference evidence="15 16" key="1">
    <citation type="submission" date="2018-03" db="EMBL/GenBank/DDBJ databases">
        <title>Ahniella affigens gen. nov., sp. nov., a gammaproteobacterium isolated from sandy soil near a stream.</title>
        <authorList>
            <person name="Ko Y."/>
            <person name="Kim J.-H."/>
        </authorList>
    </citation>
    <scope>NUCLEOTIDE SEQUENCE [LARGE SCALE GENOMIC DNA]</scope>
    <source>
        <strain evidence="15 16">D13</strain>
    </source>
</reference>
<dbReference type="InterPro" id="IPR015500">
    <property type="entry name" value="Peptidase_S8_subtilisin-rel"/>
</dbReference>
<evidence type="ECO:0000256" key="8">
    <source>
        <dbReference type="PIRSR" id="PIRSR615500-1"/>
    </source>
</evidence>
<evidence type="ECO:0000256" key="7">
    <source>
        <dbReference type="ARBA" id="ARBA00022825"/>
    </source>
</evidence>
<dbReference type="GO" id="GO:0004252">
    <property type="term" value="F:serine-type endopeptidase activity"/>
    <property type="evidence" value="ECO:0007669"/>
    <property type="project" value="UniProtKB-UniRule"/>
</dbReference>
<dbReference type="Pfam" id="PF00082">
    <property type="entry name" value="Peptidase_S8"/>
    <property type="match status" value="1"/>
</dbReference>
<evidence type="ECO:0008006" key="17">
    <source>
        <dbReference type="Google" id="ProtNLM"/>
    </source>
</evidence>
<feature type="active site" description="Charge relay system" evidence="8 9">
    <location>
        <position position="627"/>
    </location>
</feature>
<evidence type="ECO:0000256" key="10">
    <source>
        <dbReference type="RuleBase" id="RU003355"/>
    </source>
</evidence>
<dbReference type="PROSITE" id="PS51892">
    <property type="entry name" value="SUBTILASE"/>
    <property type="match status" value="1"/>
</dbReference>
<dbReference type="Gene3D" id="2.60.40.10">
    <property type="entry name" value="Immunoglobulins"/>
    <property type="match status" value="1"/>
</dbReference>
<dbReference type="PROSITE" id="PS00138">
    <property type="entry name" value="SUBTILASE_SER"/>
    <property type="match status" value="1"/>
</dbReference>
<dbReference type="Proteomes" id="UP000241074">
    <property type="component" value="Chromosome"/>
</dbReference>
<feature type="active site" description="Charge relay system" evidence="8 9">
    <location>
        <position position="260"/>
    </location>
</feature>
<proteinExistence type="inferred from homology"/>
<dbReference type="SUPFAM" id="SSF52025">
    <property type="entry name" value="PA domain"/>
    <property type="match status" value="1"/>
</dbReference>
<feature type="domain" description="DUF11" evidence="13">
    <location>
        <begin position="1143"/>
        <end position="1255"/>
    </location>
</feature>
<keyword evidence="16" id="KW-1185">Reference proteome</keyword>
<feature type="domain" description="PA" evidence="14">
    <location>
        <begin position="446"/>
        <end position="538"/>
    </location>
</feature>
<dbReference type="Pfam" id="PF02225">
    <property type="entry name" value="PA"/>
    <property type="match status" value="1"/>
</dbReference>
<dbReference type="GO" id="GO:0006508">
    <property type="term" value="P:proteolysis"/>
    <property type="evidence" value="ECO:0007669"/>
    <property type="project" value="UniProtKB-KW"/>
</dbReference>
<dbReference type="Gene3D" id="3.50.30.30">
    <property type="match status" value="1"/>
</dbReference>
<feature type="chain" id="PRO_5015186914" description="Peptidase S8" evidence="11">
    <location>
        <begin position="26"/>
        <end position="1395"/>
    </location>
</feature>
<feature type="domain" description="Peptidase S8/S53" evidence="12">
    <location>
        <begin position="182"/>
        <end position="663"/>
    </location>
</feature>
<keyword evidence="6 9" id="KW-0378">Hydrolase</keyword>
<evidence type="ECO:0000313" key="16">
    <source>
        <dbReference type="Proteomes" id="UP000241074"/>
    </source>
</evidence>
<name>A0A2P1PTM2_9GAMM</name>
<dbReference type="InterPro" id="IPR000209">
    <property type="entry name" value="Peptidase_S8/S53_dom"/>
</dbReference>
<evidence type="ECO:0000259" key="12">
    <source>
        <dbReference type="Pfam" id="PF00082"/>
    </source>
</evidence>
<dbReference type="PRINTS" id="PR00723">
    <property type="entry name" value="SUBTILISIN"/>
</dbReference>
<feature type="signal peptide" evidence="11">
    <location>
        <begin position="1"/>
        <end position="25"/>
    </location>
</feature>
<dbReference type="InterPro" id="IPR047589">
    <property type="entry name" value="DUF11_rpt"/>
</dbReference>
<evidence type="ECO:0000256" key="11">
    <source>
        <dbReference type="SAM" id="SignalP"/>
    </source>
</evidence>
<dbReference type="SUPFAM" id="SSF52743">
    <property type="entry name" value="Subtilisin-like"/>
    <property type="match status" value="1"/>
</dbReference>
<dbReference type="InterPro" id="IPR023828">
    <property type="entry name" value="Peptidase_S8_Ser-AS"/>
</dbReference>
<feature type="active site" description="Charge relay system" evidence="8 9">
    <location>
        <position position="191"/>
    </location>
</feature>
<dbReference type="Gene3D" id="3.40.50.200">
    <property type="entry name" value="Peptidase S8/S53 domain"/>
    <property type="match status" value="1"/>
</dbReference>
<dbReference type="InterPro" id="IPR036852">
    <property type="entry name" value="Peptidase_S8/S53_dom_sf"/>
</dbReference>
<keyword evidence="5 11" id="KW-0732">Signal</keyword>
<keyword evidence="2" id="KW-0134">Cell wall</keyword>
<evidence type="ECO:0000259" key="14">
    <source>
        <dbReference type="Pfam" id="PF02225"/>
    </source>
</evidence>
<evidence type="ECO:0000256" key="4">
    <source>
        <dbReference type="ARBA" id="ARBA00022670"/>
    </source>
</evidence>
<reference evidence="15 16" key="2">
    <citation type="submission" date="2018-03" db="EMBL/GenBank/DDBJ databases">
        <authorList>
            <person name="Keele B.F."/>
        </authorList>
    </citation>
    <scope>NUCLEOTIDE SEQUENCE [LARGE SCALE GENOMIC DNA]</scope>
    <source>
        <strain evidence="15 16">D13</strain>
    </source>
</reference>
<evidence type="ECO:0000256" key="1">
    <source>
        <dbReference type="ARBA" id="ARBA00011073"/>
    </source>
</evidence>
<dbReference type="PANTHER" id="PTHR43806:SF11">
    <property type="entry name" value="CEREVISIN-RELATED"/>
    <property type="match status" value="1"/>
</dbReference>
<protein>
    <recommendedName>
        <fullName evidence="17">Peptidase S8</fullName>
    </recommendedName>
</protein>
<dbReference type="InterPro" id="IPR046450">
    <property type="entry name" value="PA_dom_sf"/>
</dbReference>
<dbReference type="PROSITE" id="PS00136">
    <property type="entry name" value="SUBTILASE_ASP"/>
    <property type="match status" value="1"/>
</dbReference>
<keyword evidence="4 9" id="KW-0645">Protease</keyword>
<dbReference type="Pfam" id="PF01345">
    <property type="entry name" value="DUF11"/>
    <property type="match status" value="2"/>
</dbReference>
<accession>A0A2P1PTM2</accession>
<dbReference type="EMBL" id="CP027860">
    <property type="protein sequence ID" value="AVP98188.1"/>
    <property type="molecule type" value="Genomic_DNA"/>
</dbReference>
<dbReference type="InterPro" id="IPR050131">
    <property type="entry name" value="Peptidase_S8_subtilisin-like"/>
</dbReference>
<dbReference type="InterPro" id="IPR001434">
    <property type="entry name" value="OmcB-like_DUF11"/>
</dbReference>
<feature type="domain" description="DUF11" evidence="13">
    <location>
        <begin position="1262"/>
        <end position="1378"/>
    </location>
</feature>
<sequence length="1395" mass="141473">MLFVKTAVRLLCTIAALGLPFAAAAAAIQPTPGAPVATDSIDELPLADEHGRVAVFVELASPPSAVVYAATLGGESTPNRIVAAGAASKTHAQRLKSEQASFASRLQALNLTHTEIFRTHRAVNGFAIRIRPDQVDAIRKLAGVKRVDVMVPHELHNQTSVPFIGAPNTWTATPTFASGAKGEGISIGIIDTGIDYQHPNVGGTGVLADYQANDRAVISETGAAAFPTVRVVGGTDFAGDLYTGANAPSPDPDPMDCNGHGSHVAGSSAGGGVNADGSPYTGPYNNTANLGALRIGPGVAPRANLYALRVFGCGGSTNLTPQAIDWATDPNNDDDLSDHLDVINMSLGSNYGSAFDASTIASDNAAAIGVIVVASAGNAADTYFISGSPGASQRTLAVANSVDSQFAGAKIQVNAPAPIAGSYQAGANAMTDTNGATPIPQAGGQTGNVVLAVDATAPVNDGCQALTNAAALAGNVALIDRGTCNFNVKIEAAQNAGALAVLIADNSGDPTTPALGGAATIDLTIPAIRITLALGNAIKAQLGSGNVNVTLLAANAGDTLNVSSSRGPRGGGGAQILKPDIAAPGTSITSMQTGVTCTGTAPSTGCLVANASGFLAAGQTLILSGTSMAAPHMAGAAALVRQQFPTRSVEEVKATLMNAANRKVTIGADLTGETFSTARIGSGRTEVHGASLNTIEAFNADEPGVVSLAFNIEPTTSNFSASKSVRLVNRGTTDRNLTLEVLSVVDAPGVSFSLPQSSLTLAGSSTATVDVIVNANATQMDRSFDPTLSRTQSGQSGGFSTSYVNVSRHFLSEESAILVIKEGAVEVARVPMLSAARPHSTLSMPSSIFTAGNPNSNGALPLSGQDVCTGTPGVGTCSGSFLVDQVSLMTPVELQVVSPRDPTIPDFNDLKYAGVHFDATANVFIFGVSTWGEWKTPGNAAVNICVDTDENGAYDRVLMLGDIGQQNRLLLSTATGQDVFAVSRIVAPSSISVGGTAPFLNMVSAAGADTAIYNSNIMYAAASPTELGLVNPDLAFRWAVATCPGFLPWCARDLAVCGPGASFTFDRAPGPFTYNGAAKGFDFTLAGASSNLFALNNATYSVGWNTTNLNTNNSIGALYLLNHNVDGTRDQVVLLDTAASSQLSVAATASAPSIAQGGVLTITYTVENQGSTAASGVSVVVEADAGLVYQSDDGVGAFNSANGVWTVGSLSGNSNATLTVTYRVDGAGAQSAKILLSAATPIDNTGANNRAVATVNATRVADVAVQLSASATAVNPGDNVVFALTLTNTGPSDALTVNVAETFAESGLASLAPASFTATDGQYNPSTGLWTLPQRAVNADASILQLTFVAPSDVPTMTLQATATSTTADSDSADNNDSEVVVVLIDPLFSNGFEN</sequence>
<keyword evidence="7 9" id="KW-0720">Serine protease</keyword>
<evidence type="ECO:0000259" key="13">
    <source>
        <dbReference type="Pfam" id="PF01345"/>
    </source>
</evidence>
<dbReference type="KEGG" id="xba:C7S18_13740"/>
<dbReference type="InterPro" id="IPR013783">
    <property type="entry name" value="Ig-like_fold"/>
</dbReference>
<comment type="similarity">
    <text evidence="1 9 10">Belongs to the peptidase S8 family.</text>
</comment>
<dbReference type="CDD" id="cd04818">
    <property type="entry name" value="PA_subtilisin_1"/>
    <property type="match status" value="1"/>
</dbReference>
<evidence type="ECO:0000256" key="6">
    <source>
        <dbReference type="ARBA" id="ARBA00022801"/>
    </source>
</evidence>
<dbReference type="InterPro" id="IPR023827">
    <property type="entry name" value="Peptidase_S8_Asp-AS"/>
</dbReference>
<evidence type="ECO:0000256" key="9">
    <source>
        <dbReference type="PROSITE-ProRule" id="PRU01240"/>
    </source>
</evidence>
<keyword evidence="3" id="KW-0964">Secreted</keyword>
<evidence type="ECO:0000256" key="2">
    <source>
        <dbReference type="ARBA" id="ARBA00022512"/>
    </source>
</evidence>
<evidence type="ECO:0000256" key="5">
    <source>
        <dbReference type="ARBA" id="ARBA00022729"/>
    </source>
</evidence>
<dbReference type="NCBIfam" id="TIGR01451">
    <property type="entry name" value="B_ant_repeat"/>
    <property type="match status" value="1"/>
</dbReference>
<evidence type="ECO:0000256" key="3">
    <source>
        <dbReference type="ARBA" id="ARBA00022525"/>
    </source>
</evidence>